<accession>A0A644X5V5</accession>
<sequence>MPKAGMTEGALPFASLGKYYTDLIGQRLRSLGFTDTPACPETTDYDLSIAVFGDQGLLSFVWIEKLREVYRLAAVYSSANNPGLMSSMLLQAIGNAKKLLPPETVVVADVYDEVSAKLVHRLTGGLAQPSQRLMDAVLIL</sequence>
<proteinExistence type="predicted"/>
<dbReference type="EMBL" id="VSSQ01001840">
    <property type="protein sequence ID" value="MPM11515.1"/>
    <property type="molecule type" value="Genomic_DNA"/>
</dbReference>
<name>A0A644X5V5_9ZZZZ</name>
<evidence type="ECO:0000313" key="1">
    <source>
        <dbReference type="EMBL" id="MPM11515.1"/>
    </source>
</evidence>
<comment type="caution">
    <text evidence="1">The sequence shown here is derived from an EMBL/GenBank/DDBJ whole genome shotgun (WGS) entry which is preliminary data.</text>
</comment>
<organism evidence="1">
    <name type="scientific">bioreactor metagenome</name>
    <dbReference type="NCBI Taxonomy" id="1076179"/>
    <lineage>
        <taxon>unclassified sequences</taxon>
        <taxon>metagenomes</taxon>
        <taxon>ecological metagenomes</taxon>
    </lineage>
</organism>
<dbReference type="AlphaFoldDB" id="A0A644X5V5"/>
<protein>
    <submittedName>
        <fullName evidence="1">Uncharacterized protein</fullName>
    </submittedName>
</protein>
<reference evidence="1" key="1">
    <citation type="submission" date="2019-08" db="EMBL/GenBank/DDBJ databases">
        <authorList>
            <person name="Kucharzyk K."/>
            <person name="Murdoch R.W."/>
            <person name="Higgins S."/>
            <person name="Loffler F."/>
        </authorList>
    </citation>
    <scope>NUCLEOTIDE SEQUENCE</scope>
</reference>
<gene>
    <name evidence="1" type="ORF">SDC9_57861</name>
</gene>